<dbReference type="NCBIfam" id="NF007958">
    <property type="entry name" value="PRK10677.1"/>
    <property type="match status" value="1"/>
</dbReference>
<dbReference type="GO" id="GO:1901359">
    <property type="term" value="F:tungstate binding"/>
    <property type="evidence" value="ECO:0007669"/>
    <property type="project" value="UniProtKB-ARBA"/>
</dbReference>
<comment type="subunit">
    <text evidence="5">The complex is composed of two ATP-binding proteins (ModC), two transmembrane proteins (ModB) and a solute-binding protein (ModA).</text>
</comment>
<dbReference type="Pfam" id="PF13531">
    <property type="entry name" value="SBP_bac_11"/>
    <property type="match status" value="1"/>
</dbReference>
<dbReference type="GO" id="GO:0030288">
    <property type="term" value="C:outer membrane-bounded periplasmic space"/>
    <property type="evidence" value="ECO:0007669"/>
    <property type="project" value="TreeGrafter"/>
</dbReference>
<evidence type="ECO:0000313" key="9">
    <source>
        <dbReference type="Proteomes" id="UP001155500"/>
    </source>
</evidence>
<dbReference type="GO" id="GO:0030973">
    <property type="term" value="F:molybdate ion binding"/>
    <property type="evidence" value="ECO:0007669"/>
    <property type="project" value="TreeGrafter"/>
</dbReference>
<feature type="binding site" evidence="6">
    <location>
        <position position="34"/>
    </location>
    <ligand>
        <name>molybdate</name>
        <dbReference type="ChEBI" id="CHEBI:36264"/>
    </ligand>
</feature>
<proteinExistence type="inferred from homology"/>
<evidence type="ECO:0000256" key="4">
    <source>
        <dbReference type="ARBA" id="ARBA00022729"/>
    </source>
</evidence>
<keyword evidence="3 6" id="KW-0479">Metal-binding</keyword>
<evidence type="ECO:0000256" key="3">
    <source>
        <dbReference type="ARBA" id="ARBA00022723"/>
    </source>
</evidence>
<organism evidence="8 9">
    <name type="scientific">Volucribacter amazonae</name>
    <dbReference type="NCBI Taxonomy" id="256731"/>
    <lineage>
        <taxon>Bacteria</taxon>
        <taxon>Pseudomonadati</taxon>
        <taxon>Pseudomonadota</taxon>
        <taxon>Gammaproteobacteria</taxon>
        <taxon>Pasteurellales</taxon>
        <taxon>Pasteurellaceae</taxon>
        <taxon>Volucribacter</taxon>
    </lineage>
</organism>
<dbReference type="FunFam" id="3.40.190.10:FF:000035">
    <property type="entry name" value="Molybdate ABC transporter substrate-binding protein"/>
    <property type="match status" value="1"/>
</dbReference>
<feature type="binding site" evidence="6">
    <location>
        <position position="147"/>
    </location>
    <ligand>
        <name>molybdate</name>
        <dbReference type="ChEBI" id="CHEBI:36264"/>
    </ligand>
</feature>
<dbReference type="Gene3D" id="3.40.190.10">
    <property type="entry name" value="Periplasmic binding protein-like II"/>
    <property type="match status" value="2"/>
</dbReference>
<dbReference type="SUPFAM" id="SSF53850">
    <property type="entry name" value="Periplasmic binding protein-like II"/>
    <property type="match status" value="1"/>
</dbReference>
<keyword evidence="9" id="KW-1185">Reference proteome</keyword>
<dbReference type="InterPro" id="IPR050682">
    <property type="entry name" value="ModA/WtpA"/>
</dbReference>
<dbReference type="PANTHER" id="PTHR30632:SF17">
    <property type="entry name" value="MOLYBDATE-BINDING PROTEIN MODA"/>
    <property type="match status" value="1"/>
</dbReference>
<feature type="binding site" evidence="6">
    <location>
        <position position="62"/>
    </location>
    <ligand>
        <name>molybdate</name>
        <dbReference type="ChEBI" id="CHEBI:36264"/>
    </ligand>
</feature>
<dbReference type="RefSeq" id="WP_279573545.1">
    <property type="nucleotide sequence ID" value="NZ_LWID01000001.1"/>
</dbReference>
<comment type="caution">
    <text evidence="8">The sequence shown here is derived from an EMBL/GenBank/DDBJ whole genome shotgun (WGS) entry which is preliminary data.</text>
</comment>
<dbReference type="InterPro" id="IPR005950">
    <property type="entry name" value="ModA"/>
</dbReference>
<gene>
    <name evidence="8" type="ORF">A6A20_11335</name>
</gene>
<feature type="signal peptide" evidence="7">
    <location>
        <begin position="1"/>
        <end position="25"/>
    </location>
</feature>
<protein>
    <submittedName>
        <fullName evidence="8">Molybdate ABC transporter substrate-binding protein</fullName>
    </submittedName>
</protein>
<keyword evidence="2 6" id="KW-0500">Molybdenum</keyword>
<keyword evidence="4 7" id="KW-0732">Signal</keyword>
<evidence type="ECO:0000256" key="7">
    <source>
        <dbReference type="SAM" id="SignalP"/>
    </source>
</evidence>
<evidence type="ECO:0000256" key="6">
    <source>
        <dbReference type="PIRSR" id="PIRSR004846-1"/>
    </source>
</evidence>
<dbReference type="CDD" id="cd13536">
    <property type="entry name" value="PBP2_EcModA"/>
    <property type="match status" value="1"/>
</dbReference>
<dbReference type="Proteomes" id="UP001155500">
    <property type="component" value="Unassembled WGS sequence"/>
</dbReference>
<accession>A0A9X4PEP5</accession>
<feature type="chain" id="PRO_5040866533" evidence="7">
    <location>
        <begin position="26"/>
        <end position="255"/>
    </location>
</feature>
<dbReference type="GO" id="GO:0015689">
    <property type="term" value="P:molybdate ion transport"/>
    <property type="evidence" value="ECO:0007669"/>
    <property type="project" value="InterPro"/>
</dbReference>
<evidence type="ECO:0000256" key="1">
    <source>
        <dbReference type="ARBA" id="ARBA00009175"/>
    </source>
</evidence>
<name>A0A9X4PEP5_9PAST</name>
<dbReference type="GO" id="GO:0046872">
    <property type="term" value="F:metal ion binding"/>
    <property type="evidence" value="ECO:0007669"/>
    <property type="project" value="UniProtKB-KW"/>
</dbReference>
<evidence type="ECO:0000256" key="5">
    <source>
        <dbReference type="ARBA" id="ARBA00062515"/>
    </source>
</evidence>
<evidence type="ECO:0000313" key="8">
    <source>
        <dbReference type="EMBL" id="MDG6896191.1"/>
    </source>
</evidence>
<dbReference type="PANTHER" id="PTHR30632">
    <property type="entry name" value="MOLYBDATE-BINDING PERIPLASMIC PROTEIN"/>
    <property type="match status" value="1"/>
</dbReference>
<feature type="binding site" evidence="6">
    <location>
        <position position="174"/>
    </location>
    <ligand>
        <name>molybdate</name>
        <dbReference type="ChEBI" id="CHEBI:36264"/>
    </ligand>
</feature>
<feature type="binding site" evidence="6">
    <location>
        <position position="192"/>
    </location>
    <ligand>
        <name>molybdate</name>
        <dbReference type="ChEBI" id="CHEBI:36264"/>
    </ligand>
</feature>
<reference evidence="8" key="1">
    <citation type="submission" date="2016-03" db="EMBL/GenBank/DDBJ databases">
        <title>Co-evolution between Pasteurellaceae and their hosts.</title>
        <authorList>
            <person name="Hansen M.J."/>
            <person name="Bojesen A.M."/>
            <person name="Planet P."/>
        </authorList>
    </citation>
    <scope>NUCLEOTIDE SEQUENCE</scope>
    <source>
        <strain evidence="8">146/S8/89</strain>
    </source>
</reference>
<dbReference type="PIRSF" id="PIRSF004846">
    <property type="entry name" value="ModA"/>
    <property type="match status" value="1"/>
</dbReference>
<dbReference type="NCBIfam" id="TIGR01256">
    <property type="entry name" value="modA"/>
    <property type="match status" value="1"/>
</dbReference>
<sequence length="255" mass="27759">MLSIKKKLGLIFAVLALFISSVASAKTTVYAAASLTNALQDIAVAYEKQYPNHELVFSFASSSTLAKQIEQGAPADIFISANNKWLQHLSAQGLTQKDSEKPLLGNDLVLIAPISSNLTEVDIAQGEWTALLDQQFLSVGDPDHVPAGQYFKEALTNLNLWDKVEAKLARGKDVRAALALVERGEVPLGVVYGTDAKVSEKVKIVGVFPQQSYTAVEYPMAILKGHNNPEVEDFYHYLQSPTAKNIFAGYGFSIK</sequence>
<dbReference type="EMBL" id="LWID01000001">
    <property type="protein sequence ID" value="MDG6896191.1"/>
    <property type="molecule type" value="Genomic_DNA"/>
</dbReference>
<evidence type="ECO:0000256" key="2">
    <source>
        <dbReference type="ARBA" id="ARBA00022505"/>
    </source>
</evidence>
<comment type="similarity">
    <text evidence="1">Belongs to the bacterial solute-binding protein ModA family.</text>
</comment>
<dbReference type="AlphaFoldDB" id="A0A9X4PEP5"/>